<keyword evidence="10" id="KW-1185">Reference proteome</keyword>
<comment type="subcellular location">
    <subcellularLocation>
        <location evidence="1 7">Cell membrane</location>
        <topology evidence="1 7">Multi-pass membrane protein</topology>
    </subcellularLocation>
</comment>
<protein>
    <submittedName>
        <fullName evidence="9">ABC transporter permease</fullName>
    </submittedName>
</protein>
<dbReference type="Proteomes" id="UP000664399">
    <property type="component" value="Unassembled WGS sequence"/>
</dbReference>
<keyword evidence="6 7" id="KW-0472">Membrane</keyword>
<dbReference type="InterPro" id="IPR035906">
    <property type="entry name" value="MetI-like_sf"/>
</dbReference>
<feature type="transmembrane region" description="Helical" evidence="7">
    <location>
        <begin position="101"/>
        <end position="121"/>
    </location>
</feature>
<evidence type="ECO:0000313" key="9">
    <source>
        <dbReference type="EMBL" id="MBO1329096.1"/>
    </source>
</evidence>
<dbReference type="CDD" id="cd06261">
    <property type="entry name" value="TM_PBP2"/>
    <property type="match status" value="1"/>
</dbReference>
<dbReference type="EMBL" id="JAFVMG010000014">
    <property type="protein sequence ID" value="MBO1329096.1"/>
    <property type="molecule type" value="Genomic_DNA"/>
</dbReference>
<evidence type="ECO:0000256" key="1">
    <source>
        <dbReference type="ARBA" id="ARBA00004651"/>
    </source>
</evidence>
<evidence type="ECO:0000256" key="3">
    <source>
        <dbReference type="ARBA" id="ARBA00022475"/>
    </source>
</evidence>
<evidence type="ECO:0000256" key="7">
    <source>
        <dbReference type="RuleBase" id="RU363032"/>
    </source>
</evidence>
<dbReference type="PANTHER" id="PTHR30151">
    <property type="entry name" value="ALKANE SULFONATE ABC TRANSPORTER-RELATED, MEMBRANE SUBUNIT"/>
    <property type="match status" value="1"/>
</dbReference>
<name>A0ABS3LP23_9PROT</name>
<feature type="transmembrane region" description="Helical" evidence="7">
    <location>
        <begin position="220"/>
        <end position="243"/>
    </location>
</feature>
<evidence type="ECO:0000313" key="10">
    <source>
        <dbReference type="Proteomes" id="UP000664399"/>
    </source>
</evidence>
<dbReference type="SUPFAM" id="SSF161098">
    <property type="entry name" value="MetI-like"/>
    <property type="match status" value="1"/>
</dbReference>
<dbReference type="RefSeq" id="WP_207854963.1">
    <property type="nucleotide sequence ID" value="NZ_JAFVMG010000014.1"/>
</dbReference>
<organism evidence="9 10">
    <name type="scientific">Acetobacter suratthaniensis</name>
    <dbReference type="NCBI Taxonomy" id="1502841"/>
    <lineage>
        <taxon>Bacteria</taxon>
        <taxon>Pseudomonadati</taxon>
        <taxon>Pseudomonadota</taxon>
        <taxon>Alphaproteobacteria</taxon>
        <taxon>Acetobacterales</taxon>
        <taxon>Acetobacteraceae</taxon>
        <taxon>Acetobacter</taxon>
    </lineage>
</organism>
<keyword evidence="3" id="KW-1003">Cell membrane</keyword>
<gene>
    <name evidence="9" type="ORF">J2D75_11505</name>
</gene>
<comment type="similarity">
    <text evidence="7">Belongs to the binding-protein-dependent transport system permease family.</text>
</comment>
<feature type="transmembrane region" description="Helical" evidence="7">
    <location>
        <begin position="70"/>
        <end position="89"/>
    </location>
</feature>
<evidence type="ECO:0000256" key="5">
    <source>
        <dbReference type="ARBA" id="ARBA00022989"/>
    </source>
</evidence>
<dbReference type="PROSITE" id="PS50928">
    <property type="entry name" value="ABC_TM1"/>
    <property type="match status" value="1"/>
</dbReference>
<evidence type="ECO:0000256" key="4">
    <source>
        <dbReference type="ARBA" id="ARBA00022692"/>
    </source>
</evidence>
<evidence type="ECO:0000256" key="6">
    <source>
        <dbReference type="ARBA" id="ARBA00023136"/>
    </source>
</evidence>
<keyword evidence="4 7" id="KW-0812">Transmembrane</keyword>
<feature type="transmembrane region" description="Helical" evidence="7">
    <location>
        <begin position="127"/>
        <end position="145"/>
    </location>
</feature>
<keyword evidence="2 7" id="KW-0813">Transport</keyword>
<reference evidence="9 10" key="1">
    <citation type="submission" date="2021-03" db="EMBL/GenBank/DDBJ databases">
        <title>The complete genome sequence of Acetobacter suratthaniensis TBRC 1719.</title>
        <authorList>
            <person name="Charoenyingcharoen P."/>
            <person name="Yukphan P."/>
        </authorList>
    </citation>
    <scope>NUCLEOTIDE SEQUENCE [LARGE SCALE GENOMIC DNA]</scope>
    <source>
        <strain evidence="9 10">TBRC 1719</strain>
    </source>
</reference>
<sequence length="256" mass="27474">MLFSLKFVARKTGPIALTLIAFLSLWQILCWSGSFPRTLLIPPADVARTLLDLTRDGTLEDNLLASARRVFLALAIGGSAGIVFGLFCGTSKTLWRQIGPLFTALRQIPFIALGPLLILGLGIGEHFIVTLLALAAFFPVALATLEGARGVPTRYLEVVAIYRLNPTDRFRYLFLPSVLPAIAAGARIAFGRCWGLVVAAELFGATSGLGQMMSWAREMFQIDVVMAGAVIAAAIGIICDALLRAGARRLMPWGAT</sequence>
<evidence type="ECO:0000256" key="2">
    <source>
        <dbReference type="ARBA" id="ARBA00022448"/>
    </source>
</evidence>
<dbReference type="Pfam" id="PF00528">
    <property type="entry name" value="BPD_transp_1"/>
    <property type="match status" value="1"/>
</dbReference>
<dbReference type="PANTHER" id="PTHR30151:SF25">
    <property type="entry name" value="TAURINE TRANSPORT SYSTEM PERMEASE PROTEIN TAUC"/>
    <property type="match status" value="1"/>
</dbReference>
<dbReference type="Gene3D" id="1.10.3720.10">
    <property type="entry name" value="MetI-like"/>
    <property type="match status" value="1"/>
</dbReference>
<keyword evidence="5 7" id="KW-1133">Transmembrane helix</keyword>
<feature type="domain" description="ABC transmembrane type-1" evidence="8">
    <location>
        <begin position="59"/>
        <end position="243"/>
    </location>
</feature>
<dbReference type="InterPro" id="IPR000515">
    <property type="entry name" value="MetI-like"/>
</dbReference>
<comment type="caution">
    <text evidence="9">The sequence shown here is derived from an EMBL/GenBank/DDBJ whole genome shotgun (WGS) entry which is preliminary data.</text>
</comment>
<proteinExistence type="inferred from homology"/>
<accession>A0ABS3LP23</accession>
<evidence type="ECO:0000259" key="8">
    <source>
        <dbReference type="PROSITE" id="PS50928"/>
    </source>
</evidence>